<sequence length="70" mass="8086">MYLTINNRAKAALFASLGQLRKVPRIVSGNLNLLEKQQLLGIFKKLKAFIISSSYSISIRLWMSYDFEYI</sequence>
<dbReference type="Proteomes" id="UP000514509">
    <property type="component" value="Chromosome"/>
</dbReference>
<dbReference type="RefSeq" id="WP_182415271.1">
    <property type="nucleotide sequence ID" value="NZ_CP055153.1"/>
</dbReference>
<proteinExistence type="predicted"/>
<protein>
    <submittedName>
        <fullName evidence="1">Uncharacterized protein</fullName>
    </submittedName>
</protein>
<reference evidence="1 2" key="1">
    <citation type="submission" date="2020-06" db="EMBL/GenBank/DDBJ databases">
        <authorList>
            <person name="Hwang Y.J."/>
        </authorList>
    </citation>
    <scope>NUCLEOTIDE SEQUENCE [LARGE SCALE GENOMIC DNA]</scope>
    <source>
        <strain evidence="1 2">KUDC8001</strain>
    </source>
</reference>
<evidence type="ECO:0000313" key="1">
    <source>
        <dbReference type="EMBL" id="QMU28083.1"/>
    </source>
</evidence>
<keyword evidence="2" id="KW-1185">Reference proteome</keyword>
<dbReference type="KEGG" id="add:HUW48_08495"/>
<evidence type="ECO:0000313" key="2">
    <source>
        <dbReference type="Proteomes" id="UP000514509"/>
    </source>
</evidence>
<reference evidence="1 2" key="2">
    <citation type="submission" date="2020-08" db="EMBL/GenBank/DDBJ databases">
        <title>Adhaeribacter dokdonensis sp. nov., isolated from the rhizosphere of Elymus tsukushiensis, a plant native to the Dokdo Islands, Republic of Korea.</title>
        <authorList>
            <person name="Ghim S.Y."/>
        </authorList>
    </citation>
    <scope>NUCLEOTIDE SEQUENCE [LARGE SCALE GENOMIC DNA]</scope>
    <source>
        <strain evidence="1 2">KUDC8001</strain>
    </source>
</reference>
<name>A0A7L7L5N6_9BACT</name>
<gene>
    <name evidence="1" type="ORF">HUW48_08495</name>
</gene>
<dbReference type="AlphaFoldDB" id="A0A7L7L5N6"/>
<accession>A0A7L7L5N6</accession>
<organism evidence="1 2">
    <name type="scientific">Adhaeribacter radiodurans</name>
    <dbReference type="NCBI Taxonomy" id="2745197"/>
    <lineage>
        <taxon>Bacteria</taxon>
        <taxon>Pseudomonadati</taxon>
        <taxon>Bacteroidota</taxon>
        <taxon>Cytophagia</taxon>
        <taxon>Cytophagales</taxon>
        <taxon>Hymenobacteraceae</taxon>
        <taxon>Adhaeribacter</taxon>
    </lineage>
</organism>
<dbReference type="EMBL" id="CP055153">
    <property type="protein sequence ID" value="QMU28083.1"/>
    <property type="molecule type" value="Genomic_DNA"/>
</dbReference>